<evidence type="ECO:0000256" key="2">
    <source>
        <dbReference type="ARBA" id="ARBA00022692"/>
    </source>
</evidence>
<dbReference type="InterPro" id="IPR005829">
    <property type="entry name" value="Sugar_transporter_CS"/>
</dbReference>
<dbReference type="GO" id="GO:0005886">
    <property type="term" value="C:plasma membrane"/>
    <property type="evidence" value="ECO:0007669"/>
    <property type="project" value="TreeGrafter"/>
</dbReference>
<feature type="domain" description="Major facilitator superfamily (MFS) profile" evidence="6">
    <location>
        <begin position="21"/>
        <end position="438"/>
    </location>
</feature>
<evidence type="ECO:0000256" key="3">
    <source>
        <dbReference type="ARBA" id="ARBA00022989"/>
    </source>
</evidence>
<dbReference type="Pfam" id="PF00083">
    <property type="entry name" value="Sugar_tr"/>
    <property type="match status" value="1"/>
</dbReference>
<feature type="transmembrane region" description="Helical" evidence="5">
    <location>
        <begin position="412"/>
        <end position="435"/>
    </location>
</feature>
<dbReference type="InterPro" id="IPR036259">
    <property type="entry name" value="MFS_trans_sf"/>
</dbReference>
<comment type="subcellular location">
    <subcellularLocation>
        <location evidence="1">Membrane</location>
        <topology evidence="1">Multi-pass membrane protein</topology>
    </subcellularLocation>
</comment>
<reference evidence="7 8" key="1">
    <citation type="submission" date="2016-10" db="EMBL/GenBank/DDBJ databases">
        <authorList>
            <person name="de Groot N.N."/>
        </authorList>
    </citation>
    <scope>NUCLEOTIDE SEQUENCE [LARGE SCALE GENOMIC DNA]</scope>
    <source>
        <strain evidence="7 8">LMG 27731</strain>
    </source>
</reference>
<evidence type="ECO:0000256" key="1">
    <source>
        <dbReference type="ARBA" id="ARBA00004141"/>
    </source>
</evidence>
<sequence length="471" mass="49902">MNVNAGPRLDRLPMSGFHRRIMWLIGIGMFFDGFDIYVASTVLGATLKTGFSTLGQSALFVSLTFLGMMLGSLGTGFLGDRFGRRFTYQANLAVFGLASLGAALAPNMSVLIACRFVMGLGLGAENVVGYSTLTEFVPPQKRGKLQGLMAVFVVSGLPVAGLIGLLLIPTFGWRAMFVLGGFGALGVWYARKSLPESPRWLDSVGRHEEADAILNRIEGEVMEARGGKSLPPPAVAKTPGQAATLLSFGSLFSGTMLQRMIVGCVTLVVINTLLYGFVTWLPTFFVHQGFSIAKSFGFALVMSLGAPIGSAIGALTADSWGRKPTIIGASFAAIVFGAIYPFVSDPLLLPLVGLLLTIPIYVLVALLFAIYVPELFPTEVRLRASGICNTLGRGATIVTPFIVVALYAQHGIVGVLALMIGLLVIQIVVVAWLGVEPTGQRLEDLQPTDLQASDAMRTDAPGADAHASSLK</sequence>
<dbReference type="InterPro" id="IPR005828">
    <property type="entry name" value="MFS_sugar_transport-like"/>
</dbReference>
<dbReference type="RefSeq" id="WP_093646114.1">
    <property type="nucleotide sequence ID" value="NZ_FPBH01000044.1"/>
</dbReference>
<dbReference type="AlphaFoldDB" id="A0A1I7EPT4"/>
<dbReference type="Gene3D" id="1.20.1250.20">
    <property type="entry name" value="MFS general substrate transporter like domains"/>
    <property type="match status" value="1"/>
</dbReference>
<feature type="transmembrane region" description="Helical" evidence="5">
    <location>
        <begin position="59"/>
        <end position="79"/>
    </location>
</feature>
<dbReference type="SUPFAM" id="SSF103473">
    <property type="entry name" value="MFS general substrate transporter"/>
    <property type="match status" value="1"/>
</dbReference>
<feature type="transmembrane region" description="Helical" evidence="5">
    <location>
        <begin position="384"/>
        <end position="406"/>
    </location>
</feature>
<evidence type="ECO:0000313" key="8">
    <source>
        <dbReference type="Proteomes" id="UP000198844"/>
    </source>
</evidence>
<dbReference type="GO" id="GO:0046943">
    <property type="term" value="F:carboxylic acid transmembrane transporter activity"/>
    <property type="evidence" value="ECO:0007669"/>
    <property type="project" value="TreeGrafter"/>
</dbReference>
<keyword evidence="2 5" id="KW-0812">Transmembrane</keyword>
<feature type="transmembrane region" description="Helical" evidence="5">
    <location>
        <begin position="324"/>
        <end position="343"/>
    </location>
</feature>
<keyword evidence="4 5" id="KW-0472">Membrane</keyword>
<dbReference type="PROSITE" id="PS00216">
    <property type="entry name" value="SUGAR_TRANSPORT_1"/>
    <property type="match status" value="1"/>
</dbReference>
<proteinExistence type="predicted"/>
<evidence type="ECO:0000256" key="4">
    <source>
        <dbReference type="ARBA" id="ARBA00023136"/>
    </source>
</evidence>
<dbReference type="PROSITE" id="PS50850">
    <property type="entry name" value="MFS"/>
    <property type="match status" value="1"/>
</dbReference>
<feature type="transmembrane region" description="Helical" evidence="5">
    <location>
        <begin position="260"/>
        <end position="278"/>
    </location>
</feature>
<feature type="transmembrane region" description="Helical" evidence="5">
    <location>
        <begin position="298"/>
        <end position="317"/>
    </location>
</feature>
<dbReference type="PANTHER" id="PTHR23508:SF10">
    <property type="entry name" value="CARBOXYLIC ACID TRANSPORTER PROTEIN HOMOLOG"/>
    <property type="match status" value="1"/>
</dbReference>
<dbReference type="OrthoDB" id="9814026at2"/>
<evidence type="ECO:0000259" key="6">
    <source>
        <dbReference type="PROSITE" id="PS50850"/>
    </source>
</evidence>
<feature type="transmembrane region" description="Helical" evidence="5">
    <location>
        <begin position="86"/>
        <end position="104"/>
    </location>
</feature>
<dbReference type="EMBL" id="FPBH01000044">
    <property type="protein sequence ID" value="SFU25936.1"/>
    <property type="molecule type" value="Genomic_DNA"/>
</dbReference>
<dbReference type="InterPro" id="IPR020846">
    <property type="entry name" value="MFS_dom"/>
</dbReference>
<protein>
    <submittedName>
        <fullName evidence="7">MFS transporter, putative metabolite:H+ symporter</fullName>
    </submittedName>
</protein>
<feature type="transmembrane region" description="Helical" evidence="5">
    <location>
        <begin position="349"/>
        <end position="372"/>
    </location>
</feature>
<evidence type="ECO:0000313" key="7">
    <source>
        <dbReference type="EMBL" id="SFU25936.1"/>
    </source>
</evidence>
<evidence type="ECO:0000256" key="5">
    <source>
        <dbReference type="SAM" id="Phobius"/>
    </source>
</evidence>
<feature type="transmembrane region" description="Helical" evidence="5">
    <location>
        <begin position="21"/>
        <end position="39"/>
    </location>
</feature>
<dbReference type="CDD" id="cd17316">
    <property type="entry name" value="MFS_SV2_like"/>
    <property type="match status" value="1"/>
</dbReference>
<name>A0A1I7EPT4_9BURK</name>
<feature type="transmembrane region" description="Helical" evidence="5">
    <location>
        <begin position="145"/>
        <end position="167"/>
    </location>
</feature>
<keyword evidence="3 5" id="KW-1133">Transmembrane helix</keyword>
<dbReference type="Proteomes" id="UP000198844">
    <property type="component" value="Unassembled WGS sequence"/>
</dbReference>
<dbReference type="PANTHER" id="PTHR23508">
    <property type="entry name" value="CARBOXYLIC ACID TRANSPORTER PROTEIN HOMOLOG"/>
    <property type="match status" value="1"/>
</dbReference>
<gene>
    <name evidence="7" type="ORF">SAMN05192563_104414</name>
</gene>
<accession>A0A1I7EPT4</accession>
<organism evidence="7 8">
    <name type="scientific">Paraburkholderia aspalathi</name>
    <dbReference type="NCBI Taxonomy" id="1324617"/>
    <lineage>
        <taxon>Bacteria</taxon>
        <taxon>Pseudomonadati</taxon>
        <taxon>Pseudomonadota</taxon>
        <taxon>Betaproteobacteria</taxon>
        <taxon>Burkholderiales</taxon>
        <taxon>Burkholderiaceae</taxon>
        <taxon>Paraburkholderia</taxon>
    </lineage>
</organism>